<proteinExistence type="inferred from homology"/>
<evidence type="ECO:0000313" key="7">
    <source>
        <dbReference type="Proteomes" id="UP001221142"/>
    </source>
</evidence>
<evidence type="ECO:0000313" key="6">
    <source>
        <dbReference type="EMBL" id="KAJ7613230.1"/>
    </source>
</evidence>
<dbReference type="GO" id="GO:0004197">
    <property type="term" value="F:cysteine-type endopeptidase activity"/>
    <property type="evidence" value="ECO:0007669"/>
    <property type="project" value="InterPro"/>
</dbReference>
<name>A0AAD7B8I8_9AGAR</name>
<dbReference type="GO" id="GO:0006915">
    <property type="term" value="P:apoptotic process"/>
    <property type="evidence" value="ECO:0007669"/>
    <property type="project" value="UniProtKB-KW"/>
</dbReference>
<dbReference type="GO" id="GO:0006508">
    <property type="term" value="P:proteolysis"/>
    <property type="evidence" value="ECO:0007669"/>
    <property type="project" value="InterPro"/>
</dbReference>
<evidence type="ECO:0000259" key="5">
    <source>
        <dbReference type="Pfam" id="PF00656"/>
    </source>
</evidence>
<keyword evidence="3" id="KW-0378">Hydrolase</keyword>
<organism evidence="6 7">
    <name type="scientific">Roridomyces roridus</name>
    <dbReference type="NCBI Taxonomy" id="1738132"/>
    <lineage>
        <taxon>Eukaryota</taxon>
        <taxon>Fungi</taxon>
        <taxon>Dikarya</taxon>
        <taxon>Basidiomycota</taxon>
        <taxon>Agaricomycotina</taxon>
        <taxon>Agaricomycetes</taxon>
        <taxon>Agaricomycetidae</taxon>
        <taxon>Agaricales</taxon>
        <taxon>Marasmiineae</taxon>
        <taxon>Mycenaceae</taxon>
        <taxon>Roridomyces</taxon>
    </lineage>
</organism>
<evidence type="ECO:0000256" key="1">
    <source>
        <dbReference type="ARBA" id="ARBA00009005"/>
    </source>
</evidence>
<keyword evidence="3" id="KW-0645">Protease</keyword>
<protein>
    <submittedName>
        <fullName evidence="6">Caspase domain-containing protein</fullName>
    </submittedName>
</protein>
<keyword evidence="7" id="KW-1185">Reference proteome</keyword>
<evidence type="ECO:0000256" key="4">
    <source>
        <dbReference type="SAM" id="MobiDB-lite"/>
    </source>
</evidence>
<dbReference type="EMBL" id="JARKIF010000029">
    <property type="protein sequence ID" value="KAJ7613230.1"/>
    <property type="molecule type" value="Genomic_DNA"/>
</dbReference>
<dbReference type="PANTHER" id="PTHR48104">
    <property type="entry name" value="METACASPASE-4"/>
    <property type="match status" value="1"/>
</dbReference>
<gene>
    <name evidence="6" type="ORF">FB45DRAFT_939217</name>
</gene>
<keyword evidence="2" id="KW-0053">Apoptosis</keyword>
<accession>A0AAD7B8I8</accession>
<dbReference type="InterPro" id="IPR029030">
    <property type="entry name" value="Caspase-like_dom_sf"/>
</dbReference>
<sequence>MAASHHGSSWGDHPRQPPAHETSGVHFSGDPRARSAHDDSHRHPSASHPTAPHNDFMPPAHPFFRRSKCTGRRRALCIGINYLGQSHALRGCITDAKHAFVFLVEHAGYRPEEIVVLTDDSPNPRGQPTRKNMIKAMKWLVRGAKPDDALFFHYSGHGGQARDREGYEESGYDDVIFPVDFEQAGQIVDNEMHDIMVSPLPAGCRLTAIFQSCHSGTVLDLPYMYNHHGYPKMHRVSARARRRDASPADVISIGGCKDDETSADTFLDGEAVGAASYAFIKAIKTREILAKKYSQHPQLGSSHPIDTRHRFLM</sequence>
<dbReference type="SUPFAM" id="SSF52129">
    <property type="entry name" value="Caspase-like"/>
    <property type="match status" value="1"/>
</dbReference>
<dbReference type="Pfam" id="PF00656">
    <property type="entry name" value="Peptidase_C14"/>
    <property type="match status" value="1"/>
</dbReference>
<evidence type="ECO:0000256" key="3">
    <source>
        <dbReference type="ARBA" id="ARBA00022807"/>
    </source>
</evidence>
<dbReference type="AlphaFoldDB" id="A0AAD7B8I8"/>
<reference evidence="6" key="1">
    <citation type="submission" date="2023-03" db="EMBL/GenBank/DDBJ databases">
        <title>Massive genome expansion in bonnet fungi (Mycena s.s.) driven by repeated elements and novel gene families across ecological guilds.</title>
        <authorList>
            <consortium name="Lawrence Berkeley National Laboratory"/>
            <person name="Harder C.B."/>
            <person name="Miyauchi S."/>
            <person name="Viragh M."/>
            <person name="Kuo A."/>
            <person name="Thoen E."/>
            <person name="Andreopoulos B."/>
            <person name="Lu D."/>
            <person name="Skrede I."/>
            <person name="Drula E."/>
            <person name="Henrissat B."/>
            <person name="Morin E."/>
            <person name="Kohler A."/>
            <person name="Barry K."/>
            <person name="LaButti K."/>
            <person name="Morin E."/>
            <person name="Salamov A."/>
            <person name="Lipzen A."/>
            <person name="Mereny Z."/>
            <person name="Hegedus B."/>
            <person name="Baldrian P."/>
            <person name="Stursova M."/>
            <person name="Weitz H."/>
            <person name="Taylor A."/>
            <person name="Grigoriev I.V."/>
            <person name="Nagy L.G."/>
            <person name="Martin F."/>
            <person name="Kauserud H."/>
        </authorList>
    </citation>
    <scope>NUCLEOTIDE SEQUENCE</scope>
    <source>
        <strain evidence="6">9284</strain>
    </source>
</reference>
<evidence type="ECO:0000256" key="2">
    <source>
        <dbReference type="ARBA" id="ARBA00022703"/>
    </source>
</evidence>
<feature type="domain" description="Peptidase C14 caspase" evidence="5">
    <location>
        <begin position="72"/>
        <end position="286"/>
    </location>
</feature>
<dbReference type="InterPro" id="IPR011600">
    <property type="entry name" value="Pept_C14_caspase"/>
</dbReference>
<dbReference type="PANTHER" id="PTHR48104:SF30">
    <property type="entry name" value="METACASPASE-1"/>
    <property type="match status" value="1"/>
</dbReference>
<dbReference type="Proteomes" id="UP001221142">
    <property type="component" value="Unassembled WGS sequence"/>
</dbReference>
<dbReference type="GO" id="GO:0005737">
    <property type="term" value="C:cytoplasm"/>
    <property type="evidence" value="ECO:0007669"/>
    <property type="project" value="TreeGrafter"/>
</dbReference>
<feature type="region of interest" description="Disordered" evidence="4">
    <location>
        <begin position="1"/>
        <end position="59"/>
    </location>
</feature>
<keyword evidence="3" id="KW-0788">Thiol protease</keyword>
<dbReference type="Gene3D" id="3.40.50.12660">
    <property type="match status" value="1"/>
</dbReference>
<feature type="compositionally biased region" description="Basic and acidic residues" evidence="4">
    <location>
        <begin position="29"/>
        <end position="42"/>
    </location>
</feature>
<comment type="similarity">
    <text evidence="1">Belongs to the peptidase C14B family.</text>
</comment>
<dbReference type="InterPro" id="IPR050452">
    <property type="entry name" value="Metacaspase"/>
</dbReference>
<comment type="caution">
    <text evidence="6">The sequence shown here is derived from an EMBL/GenBank/DDBJ whole genome shotgun (WGS) entry which is preliminary data.</text>
</comment>